<organism evidence="1 2">
    <name type="scientific">Pleuronectes platessa</name>
    <name type="common">European plaice</name>
    <dbReference type="NCBI Taxonomy" id="8262"/>
    <lineage>
        <taxon>Eukaryota</taxon>
        <taxon>Metazoa</taxon>
        <taxon>Chordata</taxon>
        <taxon>Craniata</taxon>
        <taxon>Vertebrata</taxon>
        <taxon>Euteleostomi</taxon>
        <taxon>Actinopterygii</taxon>
        <taxon>Neopterygii</taxon>
        <taxon>Teleostei</taxon>
        <taxon>Neoteleostei</taxon>
        <taxon>Acanthomorphata</taxon>
        <taxon>Carangaria</taxon>
        <taxon>Pleuronectiformes</taxon>
        <taxon>Pleuronectoidei</taxon>
        <taxon>Pleuronectidae</taxon>
        <taxon>Pleuronectes</taxon>
    </lineage>
</organism>
<dbReference type="EMBL" id="CADEAL010000508">
    <property type="protein sequence ID" value="CAB1421168.1"/>
    <property type="molecule type" value="Genomic_DNA"/>
</dbReference>
<comment type="caution">
    <text evidence="1">The sequence shown here is derived from an EMBL/GenBank/DDBJ whole genome shotgun (WGS) entry which is preliminary data.</text>
</comment>
<evidence type="ECO:0000313" key="2">
    <source>
        <dbReference type="Proteomes" id="UP001153269"/>
    </source>
</evidence>
<accession>A0A9N7U0R4</accession>
<dbReference type="Proteomes" id="UP001153269">
    <property type="component" value="Unassembled WGS sequence"/>
</dbReference>
<sequence>MALARRQRLPITGWTSGYISGATLTQQAPRTKNAALGIIQWQQTSAAGMKLLQVMEVEAAAIRDLQTAWTESHFFFNLSVDNEPISCSSAAVPLQNQLRESELADGNSFLLSHCYSST</sequence>
<reference evidence="1" key="1">
    <citation type="submission" date="2020-03" db="EMBL/GenBank/DDBJ databases">
        <authorList>
            <person name="Weist P."/>
        </authorList>
    </citation>
    <scope>NUCLEOTIDE SEQUENCE</scope>
</reference>
<name>A0A9N7U0R4_PLEPL</name>
<keyword evidence="2" id="KW-1185">Reference proteome</keyword>
<evidence type="ECO:0000313" key="1">
    <source>
        <dbReference type="EMBL" id="CAB1421168.1"/>
    </source>
</evidence>
<protein>
    <submittedName>
        <fullName evidence="1">Uncharacterized protein</fullName>
    </submittedName>
</protein>
<proteinExistence type="predicted"/>
<gene>
    <name evidence="1" type="ORF">PLEPLA_LOCUS9050</name>
</gene>
<dbReference type="AlphaFoldDB" id="A0A9N7U0R4"/>